<feature type="transmembrane region" description="Helical" evidence="1">
    <location>
        <begin position="154"/>
        <end position="170"/>
    </location>
</feature>
<evidence type="ECO:0000256" key="1">
    <source>
        <dbReference type="SAM" id="Phobius"/>
    </source>
</evidence>
<protein>
    <submittedName>
        <fullName evidence="2">Uncharacterized protein</fullName>
    </submittedName>
</protein>
<dbReference type="Proteomes" id="UP000231912">
    <property type="component" value="Unassembled WGS sequence"/>
</dbReference>
<feature type="transmembrane region" description="Helical" evidence="1">
    <location>
        <begin position="112"/>
        <end position="133"/>
    </location>
</feature>
<name>A0A2M9Z7X6_9LEPT</name>
<accession>A0A2M9Z7X6</accession>
<keyword evidence="1" id="KW-0472">Membrane</keyword>
<sequence length="197" mass="22376">MFRKSSFSLIILFLNLNCATFVFYPDYFETVPEKRATVLLKKTIGVNVLYKLFNDDVEETPVLNHQKDIERMMKNSISKAGYTVDDPKGGQGSADANCDIVYTNKVYPHGGLSFLAGMTLFALPTQVSTNVIIDISFKDKSGKLLKSYQRSAETFNWIGWLFLPFMPFYFTTSEINDMNFQLVSSILREAAKDNVLK</sequence>
<dbReference type="AlphaFoldDB" id="A0A2M9Z7X6"/>
<gene>
    <name evidence="2" type="ORF">CH371_18645</name>
</gene>
<keyword evidence="1" id="KW-0812">Transmembrane</keyword>
<evidence type="ECO:0000313" key="3">
    <source>
        <dbReference type="Proteomes" id="UP000231912"/>
    </source>
</evidence>
<reference evidence="2 3" key="1">
    <citation type="submission" date="2017-07" db="EMBL/GenBank/DDBJ databases">
        <title>Leptospira spp. isolated from tropical soils.</title>
        <authorList>
            <person name="Thibeaux R."/>
            <person name="Iraola G."/>
            <person name="Ferres I."/>
            <person name="Bierque E."/>
            <person name="Girault D."/>
            <person name="Soupe-Gilbert M.-E."/>
            <person name="Picardeau M."/>
            <person name="Goarant C."/>
        </authorList>
    </citation>
    <scope>NUCLEOTIDE SEQUENCE [LARGE SCALE GENOMIC DNA]</scope>
    <source>
        <strain evidence="2 3">FH2-C-A2</strain>
    </source>
</reference>
<organism evidence="2 3">
    <name type="scientific">Leptospira wolffii</name>
    <dbReference type="NCBI Taxonomy" id="409998"/>
    <lineage>
        <taxon>Bacteria</taxon>
        <taxon>Pseudomonadati</taxon>
        <taxon>Spirochaetota</taxon>
        <taxon>Spirochaetia</taxon>
        <taxon>Leptospirales</taxon>
        <taxon>Leptospiraceae</taxon>
        <taxon>Leptospira</taxon>
    </lineage>
</organism>
<proteinExistence type="predicted"/>
<keyword evidence="1" id="KW-1133">Transmembrane helix</keyword>
<dbReference type="EMBL" id="NPDT01000010">
    <property type="protein sequence ID" value="PJZ64432.1"/>
    <property type="molecule type" value="Genomic_DNA"/>
</dbReference>
<evidence type="ECO:0000313" key="2">
    <source>
        <dbReference type="EMBL" id="PJZ64432.1"/>
    </source>
</evidence>
<comment type="caution">
    <text evidence="2">The sequence shown here is derived from an EMBL/GenBank/DDBJ whole genome shotgun (WGS) entry which is preliminary data.</text>
</comment>